<dbReference type="Proteomes" id="UP001489004">
    <property type="component" value="Unassembled WGS sequence"/>
</dbReference>
<feature type="coiled-coil region" evidence="1">
    <location>
        <begin position="110"/>
        <end position="179"/>
    </location>
</feature>
<name>A0AAW1R5J2_9CHLO</name>
<dbReference type="EMBL" id="JALJOR010000001">
    <property type="protein sequence ID" value="KAK9828785.1"/>
    <property type="molecule type" value="Genomic_DNA"/>
</dbReference>
<accession>A0AAW1R5J2</accession>
<proteinExistence type="predicted"/>
<protein>
    <submittedName>
        <fullName evidence="3">Uncharacterized protein</fullName>
    </submittedName>
</protein>
<gene>
    <name evidence="3" type="ORF">WJX72_002073</name>
</gene>
<organism evidence="3 4">
    <name type="scientific">[Myrmecia] bisecta</name>
    <dbReference type="NCBI Taxonomy" id="41462"/>
    <lineage>
        <taxon>Eukaryota</taxon>
        <taxon>Viridiplantae</taxon>
        <taxon>Chlorophyta</taxon>
        <taxon>core chlorophytes</taxon>
        <taxon>Trebouxiophyceae</taxon>
        <taxon>Trebouxiales</taxon>
        <taxon>Trebouxiaceae</taxon>
        <taxon>Myrmecia</taxon>
    </lineage>
</organism>
<dbReference type="AlphaFoldDB" id="A0AAW1R5J2"/>
<comment type="caution">
    <text evidence="3">The sequence shown here is derived from an EMBL/GenBank/DDBJ whole genome shotgun (WGS) entry which is preliminary data.</text>
</comment>
<feature type="region of interest" description="Disordered" evidence="2">
    <location>
        <begin position="184"/>
        <end position="210"/>
    </location>
</feature>
<evidence type="ECO:0000313" key="3">
    <source>
        <dbReference type="EMBL" id="KAK9828785.1"/>
    </source>
</evidence>
<feature type="compositionally biased region" description="Acidic residues" evidence="2">
    <location>
        <begin position="12"/>
        <end position="21"/>
    </location>
</feature>
<keyword evidence="4" id="KW-1185">Reference proteome</keyword>
<feature type="region of interest" description="Disordered" evidence="2">
    <location>
        <begin position="1"/>
        <end position="39"/>
    </location>
</feature>
<reference evidence="3 4" key="1">
    <citation type="journal article" date="2024" name="Nat. Commun.">
        <title>Phylogenomics reveals the evolutionary origins of lichenization in chlorophyte algae.</title>
        <authorList>
            <person name="Puginier C."/>
            <person name="Libourel C."/>
            <person name="Otte J."/>
            <person name="Skaloud P."/>
            <person name="Haon M."/>
            <person name="Grisel S."/>
            <person name="Petersen M."/>
            <person name="Berrin J.G."/>
            <person name="Delaux P.M."/>
            <person name="Dal Grande F."/>
            <person name="Keller J."/>
        </authorList>
    </citation>
    <scope>NUCLEOTIDE SEQUENCE [LARGE SCALE GENOMIC DNA]</scope>
    <source>
        <strain evidence="3 4">SAG 2043</strain>
    </source>
</reference>
<keyword evidence="1" id="KW-0175">Coiled coil</keyword>
<evidence type="ECO:0000313" key="4">
    <source>
        <dbReference type="Proteomes" id="UP001489004"/>
    </source>
</evidence>
<sequence>MTDTARDRADLDFEDSYESDSDYSSGSDSGHVYTEDWRQPDDANQDLKFYEIRELTSGPDIAPECRRLAVAVNRSGFSLRALEELLADNKRLTSTAEKSTSALESMHHLVREQNQAVAKAQMKAAELDAQLRRSQEACMTAENEVATLRQQLQRSDQLRLQGQKALDELKREFEALTRDITAEGLSRTYSSPSRAPTGRGLESSNGRRDMPRADARMAAVLEKLCDDKVLSRLERFIDAANNDYAS</sequence>
<feature type="compositionally biased region" description="Basic and acidic residues" evidence="2">
    <location>
        <begin position="1"/>
        <end position="11"/>
    </location>
</feature>
<evidence type="ECO:0000256" key="1">
    <source>
        <dbReference type="SAM" id="Coils"/>
    </source>
</evidence>
<evidence type="ECO:0000256" key="2">
    <source>
        <dbReference type="SAM" id="MobiDB-lite"/>
    </source>
</evidence>